<proteinExistence type="predicted"/>
<comment type="caution">
    <text evidence="2">The sequence shown here is derived from an EMBL/GenBank/DDBJ whole genome shotgun (WGS) entry which is preliminary data.</text>
</comment>
<evidence type="ECO:0000313" key="3">
    <source>
        <dbReference type="Proteomes" id="UP000018890"/>
    </source>
</evidence>
<evidence type="ECO:0008006" key="4">
    <source>
        <dbReference type="Google" id="ProtNLM"/>
    </source>
</evidence>
<evidence type="ECO:0000313" key="2">
    <source>
        <dbReference type="EMBL" id="GAE26797.1"/>
    </source>
</evidence>
<sequence length="74" mass="8193">MYLLVSIILSVIGCSILLMLLGPLLGGIIAFGIVAGCVFRGFFLLLDIHKHLVPEKNKVQDAYDNYVKERNKTS</sequence>
<reference evidence="2" key="1">
    <citation type="journal article" date="2014" name="Genome Announc.">
        <title>Draft Genome Sequences of Three Alkaliphilic Bacillus Strains, Bacillus wakoensis JCM 9140T, Bacillus akibai JCM 9157T, and Bacillus hemicellulosilyticus JCM 9152T.</title>
        <authorList>
            <person name="Yuki M."/>
            <person name="Oshima K."/>
            <person name="Suda W."/>
            <person name="Oshida Y."/>
            <person name="Kitamura K."/>
            <person name="Iida T."/>
            <person name="Hattori M."/>
            <person name="Ohkuma M."/>
        </authorList>
    </citation>
    <scope>NUCLEOTIDE SEQUENCE [LARGE SCALE GENOMIC DNA]</scope>
    <source>
        <strain evidence="2">JCM 9140</strain>
    </source>
</reference>
<keyword evidence="3" id="KW-1185">Reference proteome</keyword>
<gene>
    <name evidence="2" type="ORF">JCM9140_2898</name>
</gene>
<keyword evidence="1" id="KW-0472">Membrane</keyword>
<organism evidence="2 3">
    <name type="scientific">Halalkalibacter wakoensis JCM 9140</name>
    <dbReference type="NCBI Taxonomy" id="1236970"/>
    <lineage>
        <taxon>Bacteria</taxon>
        <taxon>Bacillati</taxon>
        <taxon>Bacillota</taxon>
        <taxon>Bacilli</taxon>
        <taxon>Bacillales</taxon>
        <taxon>Bacillaceae</taxon>
        <taxon>Halalkalibacter</taxon>
    </lineage>
</organism>
<keyword evidence="1" id="KW-0812">Transmembrane</keyword>
<accession>W4Q486</accession>
<feature type="transmembrane region" description="Helical" evidence="1">
    <location>
        <begin position="28"/>
        <end position="48"/>
    </location>
</feature>
<dbReference type="Proteomes" id="UP000018890">
    <property type="component" value="Unassembled WGS sequence"/>
</dbReference>
<evidence type="ECO:0000256" key="1">
    <source>
        <dbReference type="SAM" id="Phobius"/>
    </source>
</evidence>
<dbReference type="AlphaFoldDB" id="W4Q486"/>
<dbReference type="EMBL" id="BAUT01000032">
    <property type="protein sequence ID" value="GAE26797.1"/>
    <property type="molecule type" value="Genomic_DNA"/>
</dbReference>
<feature type="transmembrane region" description="Helical" evidence="1">
    <location>
        <begin position="5"/>
        <end position="22"/>
    </location>
</feature>
<name>W4Q486_9BACI</name>
<keyword evidence="1" id="KW-1133">Transmembrane helix</keyword>
<protein>
    <recommendedName>
        <fullName evidence="4">ATP-dependent Lon protease</fullName>
    </recommendedName>
</protein>